<proteinExistence type="predicted"/>
<dbReference type="Proteomes" id="UP000887580">
    <property type="component" value="Unplaced"/>
</dbReference>
<organism evidence="1 2">
    <name type="scientific">Panagrolaimus sp. PS1159</name>
    <dbReference type="NCBI Taxonomy" id="55785"/>
    <lineage>
        <taxon>Eukaryota</taxon>
        <taxon>Metazoa</taxon>
        <taxon>Ecdysozoa</taxon>
        <taxon>Nematoda</taxon>
        <taxon>Chromadorea</taxon>
        <taxon>Rhabditida</taxon>
        <taxon>Tylenchina</taxon>
        <taxon>Panagrolaimomorpha</taxon>
        <taxon>Panagrolaimoidea</taxon>
        <taxon>Panagrolaimidae</taxon>
        <taxon>Panagrolaimus</taxon>
    </lineage>
</organism>
<evidence type="ECO:0000313" key="2">
    <source>
        <dbReference type="WBParaSite" id="PS1159_v2.g18552.t1"/>
    </source>
</evidence>
<reference evidence="2" key="1">
    <citation type="submission" date="2022-11" db="UniProtKB">
        <authorList>
            <consortium name="WormBaseParasite"/>
        </authorList>
    </citation>
    <scope>IDENTIFICATION</scope>
</reference>
<protein>
    <submittedName>
        <fullName evidence="2">Uncharacterized protein</fullName>
    </submittedName>
</protein>
<dbReference type="WBParaSite" id="PS1159_v2.g18552.t1">
    <property type="protein sequence ID" value="PS1159_v2.g18552.t1"/>
    <property type="gene ID" value="PS1159_v2.g18552"/>
</dbReference>
<accession>A0AC35FMM7</accession>
<sequence>MATCGELQIGNYTQTLWGQLQDSSGKDTLNGFIEAACPFVSMIVILAMEKPKINWDRWGEFCLTVSAFLDCLVLIAMASAQKLWIMYTGYIIFRVAYQAMITTAQFNIVCRIASNNLGFVFGINTFIALSLQTALTAIVVEKSVLGLSIRKQFYVYSAYHAGIGFIFLLAIITRFIRNRWQLRRRTTTMF</sequence>
<name>A0AC35FMM7_9BILA</name>
<evidence type="ECO:0000313" key="1">
    <source>
        <dbReference type="Proteomes" id="UP000887580"/>
    </source>
</evidence>